<reference evidence="2" key="1">
    <citation type="submission" date="2014-05" db="EMBL/GenBank/DDBJ databases">
        <title>The transcriptome of the halophilic microalga Tetraselmis sp. GSL018 isolated from the Great Salt Lake, Utah.</title>
        <authorList>
            <person name="Jinkerson R.E."/>
            <person name="D'Adamo S."/>
            <person name="Posewitz M.C."/>
        </authorList>
    </citation>
    <scope>NUCLEOTIDE SEQUENCE</scope>
    <source>
        <strain evidence="2">GSL018</strain>
    </source>
</reference>
<dbReference type="AlphaFoldDB" id="A0A061RYX4"/>
<feature type="non-terminal residue" evidence="2">
    <location>
        <position position="1"/>
    </location>
</feature>
<name>A0A061RYX4_9CHLO</name>
<feature type="non-terminal residue" evidence="2">
    <location>
        <position position="70"/>
    </location>
</feature>
<feature type="region of interest" description="Disordered" evidence="1">
    <location>
        <begin position="34"/>
        <end position="70"/>
    </location>
</feature>
<accession>A0A061RYX4</accession>
<dbReference type="EMBL" id="GBEZ01009859">
    <property type="protein sequence ID" value="JAC75761.1"/>
    <property type="molecule type" value="Transcribed_RNA"/>
</dbReference>
<organism evidence="2">
    <name type="scientific">Tetraselmis sp. GSL018</name>
    <dbReference type="NCBI Taxonomy" id="582737"/>
    <lineage>
        <taxon>Eukaryota</taxon>
        <taxon>Viridiplantae</taxon>
        <taxon>Chlorophyta</taxon>
        <taxon>core chlorophytes</taxon>
        <taxon>Chlorodendrophyceae</taxon>
        <taxon>Chlorodendrales</taxon>
        <taxon>Chlorodendraceae</taxon>
        <taxon>Tetraselmis</taxon>
    </lineage>
</organism>
<evidence type="ECO:0000256" key="1">
    <source>
        <dbReference type="SAM" id="MobiDB-lite"/>
    </source>
</evidence>
<feature type="compositionally biased region" description="Polar residues" evidence="1">
    <location>
        <begin position="34"/>
        <end position="49"/>
    </location>
</feature>
<sequence>CEPRTMKKQNLRQKGWRLEIYLDSIQEFHKTVVHSDTASISEQNKDTAQPKTTGSSSKSPKEQHKRRSYR</sequence>
<proteinExistence type="predicted"/>
<evidence type="ECO:0000313" key="2">
    <source>
        <dbReference type="EMBL" id="JAC75761.1"/>
    </source>
</evidence>
<gene>
    <name evidence="2" type="ORF">TSPGSL018_22132</name>
</gene>
<protein>
    <submittedName>
        <fullName evidence="2">Uncharacterized protein</fullName>
    </submittedName>
</protein>